<evidence type="ECO:0000313" key="4">
    <source>
        <dbReference type="EMBL" id="KYD10390.1"/>
    </source>
</evidence>
<gene>
    <name evidence="4" type="ORF">B4135_3565</name>
</gene>
<organism evidence="4 5">
    <name type="scientific">Caldibacillus debilis</name>
    <dbReference type="NCBI Taxonomy" id="301148"/>
    <lineage>
        <taxon>Bacteria</taxon>
        <taxon>Bacillati</taxon>
        <taxon>Bacillota</taxon>
        <taxon>Bacilli</taxon>
        <taxon>Bacillales</taxon>
        <taxon>Bacillaceae</taxon>
        <taxon>Caldibacillus</taxon>
    </lineage>
</organism>
<dbReference type="EMBL" id="LQYT01000119">
    <property type="protein sequence ID" value="KYD10390.1"/>
    <property type="molecule type" value="Genomic_DNA"/>
</dbReference>
<feature type="domain" description="NodB homology" evidence="3">
    <location>
        <begin position="151"/>
        <end position="332"/>
    </location>
</feature>
<dbReference type="InterPro" id="IPR050248">
    <property type="entry name" value="Polysacc_deacetylase_ArnD"/>
</dbReference>
<evidence type="ECO:0000256" key="2">
    <source>
        <dbReference type="SAM" id="Phobius"/>
    </source>
</evidence>
<accession>A0A150LDT7</accession>
<keyword evidence="2" id="KW-1133">Transmembrane helix</keyword>
<dbReference type="GO" id="GO:0016810">
    <property type="term" value="F:hydrolase activity, acting on carbon-nitrogen (but not peptide) bonds"/>
    <property type="evidence" value="ECO:0007669"/>
    <property type="project" value="InterPro"/>
</dbReference>
<dbReference type="PANTHER" id="PTHR10587">
    <property type="entry name" value="GLYCOSYL TRANSFERASE-RELATED"/>
    <property type="match status" value="1"/>
</dbReference>
<dbReference type="PROSITE" id="PS51677">
    <property type="entry name" value="NODB"/>
    <property type="match status" value="1"/>
</dbReference>
<evidence type="ECO:0000259" key="3">
    <source>
        <dbReference type="PROSITE" id="PS51677"/>
    </source>
</evidence>
<reference evidence="4 5" key="1">
    <citation type="submission" date="2016-01" db="EMBL/GenBank/DDBJ databases">
        <title>Draft Genome Sequences of Seven Thermophilic Sporeformers Isolated from Foods.</title>
        <authorList>
            <person name="Berendsen E.M."/>
            <person name="Wells-Bennik M.H."/>
            <person name="Krawcyk A.O."/>
            <person name="De Jong A."/>
            <person name="Holsappel S."/>
            <person name="Eijlander R.T."/>
            <person name="Kuipers O.P."/>
        </authorList>
    </citation>
    <scope>NUCLEOTIDE SEQUENCE [LARGE SCALE GENOMIC DNA]</scope>
    <source>
        <strain evidence="4 5">B4135</strain>
    </source>
</reference>
<comment type="caution">
    <text evidence="4">The sequence shown here is derived from an EMBL/GenBank/DDBJ whole genome shotgun (WGS) entry which is preliminary data.</text>
</comment>
<feature type="compositionally biased region" description="Basic and acidic residues" evidence="1">
    <location>
        <begin position="73"/>
        <end position="82"/>
    </location>
</feature>
<dbReference type="SUPFAM" id="SSF88713">
    <property type="entry name" value="Glycoside hydrolase/deacetylase"/>
    <property type="match status" value="1"/>
</dbReference>
<sequence>MGSFGKWICRGMLPNRPGRIGFKLCTGSGKRNGERPVPFLRNPDYRGKRSRDRGAGIRGRQNRMERAAGPGFSREHTKTRQERDDRMKKLIFFITAAGIFLHTTAGAAASDSAIHWGFQRAKNEQPPDAGQELNRLLEKYDAVYLGSRDKKDIYLTFDNGYENGYTEKILDVLKKEKVPAVFFVTGHYLLSAPDLVKRMVKEGHTIGNHSWSHPDFTATSDEKIREELRKVKEETARLTGQKEMIYLRPPRGIFSERTLKVAKEEGYIHVFWSLAYVDWHRDRQRGWRYAYDSIMKQIHPGAVILLHTVSKDNADALEKVIRDLKQRGYTFQSLDALLMEKHFDRGIID</sequence>
<dbReference type="Proteomes" id="UP000075683">
    <property type="component" value="Unassembled WGS sequence"/>
</dbReference>
<name>A0A150LDT7_9BACI</name>
<dbReference type="GO" id="GO:0005975">
    <property type="term" value="P:carbohydrate metabolic process"/>
    <property type="evidence" value="ECO:0007669"/>
    <property type="project" value="InterPro"/>
</dbReference>
<dbReference type="NCBIfam" id="TIGR02884">
    <property type="entry name" value="spore_pdaA"/>
    <property type="match status" value="1"/>
</dbReference>
<feature type="compositionally biased region" description="Basic and acidic residues" evidence="1">
    <location>
        <begin position="43"/>
        <end position="55"/>
    </location>
</feature>
<dbReference type="AlphaFoldDB" id="A0A150LDT7"/>
<dbReference type="PANTHER" id="PTHR10587:SF78">
    <property type="entry name" value="PEPTIDOGLYCAN-N-ACETYLMURAMIC ACID DEACETYLASE PDAA"/>
    <property type="match status" value="1"/>
</dbReference>
<proteinExistence type="predicted"/>
<evidence type="ECO:0000313" key="5">
    <source>
        <dbReference type="Proteomes" id="UP000075683"/>
    </source>
</evidence>
<dbReference type="CDD" id="cd10948">
    <property type="entry name" value="CE4_BsPdaA_like"/>
    <property type="match status" value="1"/>
</dbReference>
<feature type="region of interest" description="Disordered" evidence="1">
    <location>
        <begin position="31"/>
        <end position="82"/>
    </location>
</feature>
<dbReference type="InterPro" id="IPR011330">
    <property type="entry name" value="Glyco_hydro/deAcase_b/a-brl"/>
</dbReference>
<dbReference type="STRING" id="301148.B4135_3565"/>
<dbReference type="Pfam" id="PF01522">
    <property type="entry name" value="Polysacc_deac_1"/>
    <property type="match status" value="1"/>
</dbReference>
<dbReference type="PATRIC" id="fig|301148.3.peg.1608"/>
<keyword evidence="2" id="KW-0812">Transmembrane</keyword>
<keyword evidence="2" id="KW-0472">Membrane</keyword>
<dbReference type="Gene3D" id="3.20.20.370">
    <property type="entry name" value="Glycoside hydrolase/deacetylase"/>
    <property type="match status" value="1"/>
</dbReference>
<dbReference type="InterPro" id="IPR014235">
    <property type="entry name" value="Spore_PdaA"/>
</dbReference>
<dbReference type="InterPro" id="IPR002509">
    <property type="entry name" value="NODB_dom"/>
</dbReference>
<protein>
    <recommendedName>
        <fullName evidence="3">NodB homology domain-containing protein</fullName>
    </recommendedName>
</protein>
<feature type="transmembrane region" description="Helical" evidence="2">
    <location>
        <begin position="90"/>
        <end position="109"/>
    </location>
</feature>
<dbReference type="GO" id="GO:0016020">
    <property type="term" value="C:membrane"/>
    <property type="evidence" value="ECO:0007669"/>
    <property type="project" value="TreeGrafter"/>
</dbReference>
<evidence type="ECO:0000256" key="1">
    <source>
        <dbReference type="SAM" id="MobiDB-lite"/>
    </source>
</evidence>